<comment type="caution">
    <text evidence="3">The sequence shown here is derived from an EMBL/GenBank/DDBJ whole genome shotgun (WGS) entry which is preliminary data.</text>
</comment>
<dbReference type="SUPFAM" id="SSF52540">
    <property type="entry name" value="P-loop containing nucleoside triphosphate hydrolases"/>
    <property type="match status" value="1"/>
</dbReference>
<dbReference type="Pfam" id="PF13635">
    <property type="entry name" value="DUF4143"/>
    <property type="match status" value="1"/>
</dbReference>
<protein>
    <submittedName>
        <fullName evidence="4">ATP-binding protein</fullName>
    </submittedName>
</protein>
<evidence type="ECO:0000313" key="3">
    <source>
        <dbReference type="EMBL" id="RLJ72669.1"/>
    </source>
</evidence>
<keyword evidence="4" id="KW-0067">ATP-binding</keyword>
<sequence>MIHRVGKNKLKQLASKFRVVAVVGPRQSGKTTICKTTFPRKPYVSLENPDIAEFATVDPKGFLKQFKNGAILDEVQKLPHLFSYIQQIVDENNKAGFFILSGSNNFLMQESISQTLAGRVAYLHLLPCSLKELKKAKLLSDYQSHIFSGAYPEPLYRNIDTVDWYPNYINTYVERDVRQLKNITDLALFMKFLRLCAGRTGQILNMQSLGNDCGIDAKTVQAWLYILQSSYIIYLLRPFYNNYNKRIIKAPKLYFYDTGVACSLLGLQNVEQLAFHPSIGALFENMMIIDLLKQRLNNGLQDNLYYWRDKTGNELDVLLDTAIAVTAVEIKAGATMNSDYQKGLLYFKDLADDNKKLKTIICYTGSVIQNRSNGIEVRPWEKII</sequence>
<dbReference type="RefSeq" id="WP_121286721.1">
    <property type="nucleotide sequence ID" value="NZ_RCCK01000014.1"/>
</dbReference>
<dbReference type="InterPro" id="IPR027417">
    <property type="entry name" value="P-loop_NTPase"/>
</dbReference>
<dbReference type="EMBL" id="SOPX01000004">
    <property type="protein sequence ID" value="TFB29485.1"/>
    <property type="molecule type" value="Genomic_DNA"/>
</dbReference>
<reference evidence="3 5" key="1">
    <citation type="submission" date="2018-10" db="EMBL/GenBank/DDBJ databases">
        <title>Genomic Encyclopedia of Archaeal and Bacterial Type Strains, Phase II (KMG-II): from individual species to whole genera.</title>
        <authorList>
            <person name="Goeker M."/>
        </authorList>
    </citation>
    <scope>NUCLEOTIDE SEQUENCE [LARGE SCALE GENOMIC DNA]</scope>
    <source>
        <strain evidence="3 5">DSM 19624</strain>
    </source>
</reference>
<dbReference type="AlphaFoldDB" id="A0A497XTL0"/>
<evidence type="ECO:0000313" key="5">
    <source>
        <dbReference type="Proteomes" id="UP000273898"/>
    </source>
</evidence>
<reference evidence="4 6" key="2">
    <citation type="submission" date="2019-03" db="EMBL/GenBank/DDBJ databases">
        <authorList>
            <person name="He R.-H."/>
        </authorList>
    </citation>
    <scope>NUCLEOTIDE SEQUENCE [LARGE SCALE GENOMIC DNA]</scope>
    <source>
        <strain evidence="4 6">DSM 19624</strain>
    </source>
</reference>
<feature type="domain" description="DUF4143" evidence="2">
    <location>
        <begin position="174"/>
        <end position="333"/>
    </location>
</feature>
<dbReference type="PANTHER" id="PTHR43566">
    <property type="entry name" value="CONSERVED PROTEIN"/>
    <property type="match status" value="1"/>
</dbReference>
<organism evidence="3 5">
    <name type="scientific">Pedobacter alluvionis</name>
    <dbReference type="NCBI Taxonomy" id="475253"/>
    <lineage>
        <taxon>Bacteria</taxon>
        <taxon>Pseudomonadati</taxon>
        <taxon>Bacteroidota</taxon>
        <taxon>Sphingobacteriia</taxon>
        <taxon>Sphingobacteriales</taxon>
        <taxon>Sphingobacteriaceae</taxon>
        <taxon>Pedobacter</taxon>
    </lineage>
</organism>
<evidence type="ECO:0000313" key="4">
    <source>
        <dbReference type="EMBL" id="TFB29485.1"/>
    </source>
</evidence>
<dbReference type="EMBL" id="RCCK01000014">
    <property type="protein sequence ID" value="RLJ72669.1"/>
    <property type="molecule type" value="Genomic_DNA"/>
</dbReference>
<evidence type="ECO:0000259" key="2">
    <source>
        <dbReference type="Pfam" id="PF13635"/>
    </source>
</evidence>
<dbReference type="Proteomes" id="UP000273898">
    <property type="component" value="Unassembled WGS sequence"/>
</dbReference>
<dbReference type="OrthoDB" id="9778168at2"/>
<evidence type="ECO:0000313" key="6">
    <source>
        <dbReference type="Proteomes" id="UP000297429"/>
    </source>
</evidence>
<accession>A0A497XTL0</accession>
<proteinExistence type="predicted"/>
<keyword evidence="6" id="KW-1185">Reference proteome</keyword>
<keyword evidence="4" id="KW-0547">Nucleotide-binding</keyword>
<dbReference type="Pfam" id="PF13173">
    <property type="entry name" value="AAA_14"/>
    <property type="match status" value="1"/>
</dbReference>
<dbReference type="GO" id="GO:0005524">
    <property type="term" value="F:ATP binding"/>
    <property type="evidence" value="ECO:0007669"/>
    <property type="project" value="UniProtKB-KW"/>
</dbReference>
<feature type="domain" description="AAA" evidence="1">
    <location>
        <begin position="17"/>
        <end position="133"/>
    </location>
</feature>
<dbReference type="InterPro" id="IPR041682">
    <property type="entry name" value="AAA_14"/>
</dbReference>
<dbReference type="InterPro" id="IPR025420">
    <property type="entry name" value="DUF4143"/>
</dbReference>
<dbReference type="Proteomes" id="UP000297429">
    <property type="component" value="Unassembled WGS sequence"/>
</dbReference>
<name>A0A497XTL0_9SPHI</name>
<evidence type="ECO:0000259" key="1">
    <source>
        <dbReference type="Pfam" id="PF13173"/>
    </source>
</evidence>
<dbReference type="PANTHER" id="PTHR43566:SF2">
    <property type="entry name" value="DUF4143 DOMAIN-CONTAINING PROTEIN"/>
    <property type="match status" value="1"/>
</dbReference>
<gene>
    <name evidence="3" type="ORF">BCL90_4305</name>
    <name evidence="4" type="ORF">E3V97_20840</name>
</gene>